<reference evidence="2" key="1">
    <citation type="journal article" date="2019" name="Int. J. Syst. Evol. Microbiol.">
        <title>The Global Catalogue of Microorganisms (GCM) 10K type strain sequencing project: providing services to taxonomists for standard genome sequencing and annotation.</title>
        <authorList>
            <consortium name="The Broad Institute Genomics Platform"/>
            <consortium name="The Broad Institute Genome Sequencing Center for Infectious Disease"/>
            <person name="Wu L."/>
            <person name="Ma J."/>
        </authorList>
    </citation>
    <scope>NUCLEOTIDE SEQUENCE [LARGE SCALE GENOMIC DNA]</scope>
    <source>
        <strain evidence="2">JCM 9377</strain>
    </source>
</reference>
<evidence type="ECO:0000313" key="1">
    <source>
        <dbReference type="EMBL" id="GAA3216229.1"/>
    </source>
</evidence>
<dbReference type="Proteomes" id="UP001501237">
    <property type="component" value="Unassembled WGS sequence"/>
</dbReference>
<sequence>MSTERFFSAHWTALAHDLPAELAEHLDRERAELRALLAAHGHGAVIEAGCADGSLMWPVARDLGLPYFGVDLAAEAVARLRPDLPPGSLAVAGDVVDLPRLLAAEGWRPGGRVLAVLPFNLVGILPDPGRALLAVADAGADVLVLAYRQSAAVRAVRARYFERCGLAGAFTEDERGQHFRAPGYTSSALRPEIVKKMIAEAGFQVTEEGRYGLYGLSLEGLPAGT</sequence>
<name>A0ABP6QDK1_9ACTN</name>
<comment type="caution">
    <text evidence="1">The sequence shown here is derived from an EMBL/GenBank/DDBJ whole genome shotgun (WGS) entry which is preliminary data.</text>
</comment>
<keyword evidence="2" id="KW-1185">Reference proteome</keyword>
<dbReference type="Gene3D" id="3.40.50.150">
    <property type="entry name" value="Vaccinia Virus protein VP39"/>
    <property type="match status" value="1"/>
</dbReference>
<accession>A0ABP6QDK1</accession>
<dbReference type="RefSeq" id="WP_344829865.1">
    <property type="nucleotide sequence ID" value="NZ_BAAAUV010000008.1"/>
</dbReference>
<dbReference type="SUPFAM" id="SSF53335">
    <property type="entry name" value="S-adenosyl-L-methionine-dependent methyltransferases"/>
    <property type="match status" value="1"/>
</dbReference>
<organism evidence="1 2">
    <name type="scientific">Actinocorallia longicatena</name>
    <dbReference type="NCBI Taxonomy" id="111803"/>
    <lineage>
        <taxon>Bacteria</taxon>
        <taxon>Bacillati</taxon>
        <taxon>Actinomycetota</taxon>
        <taxon>Actinomycetes</taxon>
        <taxon>Streptosporangiales</taxon>
        <taxon>Thermomonosporaceae</taxon>
        <taxon>Actinocorallia</taxon>
    </lineage>
</organism>
<gene>
    <name evidence="1" type="ORF">GCM10010468_38150</name>
</gene>
<protein>
    <recommendedName>
        <fullName evidence="3">Methyltransferase family protein</fullName>
    </recommendedName>
</protein>
<proteinExistence type="predicted"/>
<dbReference type="InterPro" id="IPR029063">
    <property type="entry name" value="SAM-dependent_MTases_sf"/>
</dbReference>
<evidence type="ECO:0008006" key="3">
    <source>
        <dbReference type="Google" id="ProtNLM"/>
    </source>
</evidence>
<evidence type="ECO:0000313" key="2">
    <source>
        <dbReference type="Proteomes" id="UP001501237"/>
    </source>
</evidence>
<dbReference type="EMBL" id="BAAAUV010000008">
    <property type="protein sequence ID" value="GAA3216229.1"/>
    <property type="molecule type" value="Genomic_DNA"/>
</dbReference>